<evidence type="ECO:0000256" key="13">
    <source>
        <dbReference type="ARBA" id="ARBA00046114"/>
    </source>
</evidence>
<dbReference type="InterPro" id="IPR043597">
    <property type="entry name" value="TPH_dom"/>
</dbReference>
<proteinExistence type="inferred from homology"/>
<keyword evidence="11" id="KW-0469">Meiosis</keyword>
<evidence type="ECO:0000256" key="7">
    <source>
        <dbReference type="ARBA" id="ARBA00023054"/>
    </source>
</evidence>
<dbReference type="PANTHER" id="PTHR19265">
    <property type="entry name" value="MEIOSIS-SPECIFIC NUCLEAR STRUCTURAL PROTEIN 1"/>
    <property type="match status" value="1"/>
</dbReference>
<evidence type="ECO:0000256" key="10">
    <source>
        <dbReference type="ARBA" id="ARBA00023242"/>
    </source>
</evidence>
<name>A0AA36F7K1_OCTVU</name>
<feature type="coiled-coil region" evidence="14">
    <location>
        <begin position="241"/>
        <end position="449"/>
    </location>
</feature>
<organism evidence="16 17">
    <name type="scientific">Octopus vulgaris</name>
    <name type="common">Common octopus</name>
    <dbReference type="NCBI Taxonomy" id="6645"/>
    <lineage>
        <taxon>Eukaryota</taxon>
        <taxon>Metazoa</taxon>
        <taxon>Spiralia</taxon>
        <taxon>Lophotrochozoa</taxon>
        <taxon>Mollusca</taxon>
        <taxon>Cephalopoda</taxon>
        <taxon>Coleoidea</taxon>
        <taxon>Octopodiformes</taxon>
        <taxon>Octopoda</taxon>
        <taxon>Incirrata</taxon>
        <taxon>Octopodidae</taxon>
        <taxon>Octopus</taxon>
    </lineage>
</organism>
<evidence type="ECO:0000256" key="3">
    <source>
        <dbReference type="ARBA" id="ARBA00009158"/>
    </source>
</evidence>
<evidence type="ECO:0000256" key="4">
    <source>
        <dbReference type="ARBA" id="ARBA00014813"/>
    </source>
</evidence>
<feature type="domain" description="Trichohyalin-plectin-homology" evidence="15">
    <location>
        <begin position="110"/>
        <end position="461"/>
    </location>
</feature>
<evidence type="ECO:0000256" key="1">
    <source>
        <dbReference type="ARBA" id="ARBA00004123"/>
    </source>
</evidence>
<keyword evidence="7 14" id="KW-0175">Coiled coil</keyword>
<comment type="similarity">
    <text evidence="3">Belongs to the MNS1 family.</text>
</comment>
<dbReference type="PANTHER" id="PTHR19265:SF0">
    <property type="entry name" value="MEIOSIS-SPECIFIC NUCLEAR STRUCTURAL PROTEIN 1"/>
    <property type="match status" value="1"/>
</dbReference>
<gene>
    <name evidence="16" type="ORF">OCTVUL_1B021223</name>
</gene>
<keyword evidence="12" id="KW-0966">Cell projection</keyword>
<keyword evidence="8" id="KW-0969">Cilium</keyword>
<evidence type="ECO:0000256" key="6">
    <source>
        <dbReference type="ARBA" id="ARBA00022846"/>
    </source>
</evidence>
<evidence type="ECO:0000256" key="14">
    <source>
        <dbReference type="SAM" id="Coils"/>
    </source>
</evidence>
<evidence type="ECO:0000256" key="8">
    <source>
        <dbReference type="ARBA" id="ARBA00023069"/>
    </source>
</evidence>
<accession>A0AA36F7K1</accession>
<comment type="subcellular location">
    <subcellularLocation>
        <location evidence="2">Cytoplasm</location>
        <location evidence="2">Cytoskeleton</location>
        <location evidence="2">Flagellum axoneme</location>
    </subcellularLocation>
    <subcellularLocation>
        <location evidence="1">Nucleus</location>
    </subcellularLocation>
</comment>
<dbReference type="GO" id="GO:0051321">
    <property type="term" value="P:meiotic cell cycle"/>
    <property type="evidence" value="ECO:0007669"/>
    <property type="project" value="UniProtKB-KW"/>
</dbReference>
<evidence type="ECO:0000259" key="15">
    <source>
        <dbReference type="Pfam" id="PF13868"/>
    </source>
</evidence>
<evidence type="ECO:0000256" key="9">
    <source>
        <dbReference type="ARBA" id="ARBA00023212"/>
    </source>
</evidence>
<keyword evidence="10" id="KW-0539">Nucleus</keyword>
<evidence type="ECO:0000313" key="16">
    <source>
        <dbReference type="EMBL" id="CAI9725063.1"/>
    </source>
</evidence>
<dbReference type="Proteomes" id="UP001162480">
    <property type="component" value="Chromosome 6"/>
</dbReference>
<dbReference type="GO" id="GO:0044782">
    <property type="term" value="P:cilium organization"/>
    <property type="evidence" value="ECO:0007669"/>
    <property type="project" value="TreeGrafter"/>
</dbReference>
<dbReference type="EMBL" id="OX597819">
    <property type="protein sequence ID" value="CAI9725063.1"/>
    <property type="molecule type" value="Genomic_DNA"/>
</dbReference>
<dbReference type="Pfam" id="PF13868">
    <property type="entry name" value="TPH"/>
    <property type="match status" value="1"/>
</dbReference>
<feature type="coiled-coil region" evidence="14">
    <location>
        <begin position="62"/>
        <end position="123"/>
    </location>
</feature>
<dbReference type="AlphaFoldDB" id="A0AA36F7K1"/>
<dbReference type="InterPro" id="IPR026504">
    <property type="entry name" value="MNS1"/>
</dbReference>
<evidence type="ECO:0000256" key="11">
    <source>
        <dbReference type="ARBA" id="ARBA00023254"/>
    </source>
</evidence>
<protein>
    <recommendedName>
        <fullName evidence="4">Meiosis-specific nuclear structural protein 1</fullName>
    </recommendedName>
</protein>
<feature type="coiled-coil region" evidence="14">
    <location>
        <begin position="155"/>
        <end position="204"/>
    </location>
</feature>
<evidence type="ECO:0000256" key="2">
    <source>
        <dbReference type="ARBA" id="ARBA00004611"/>
    </source>
</evidence>
<evidence type="ECO:0000256" key="12">
    <source>
        <dbReference type="ARBA" id="ARBA00023273"/>
    </source>
</evidence>
<sequence length="492" mass="60291">MKKLHHQQQTEKRIALICRQDGIRDDTIQQIKAENLYKFRNNLENLVEEKRFNRRLALEAKERELEENLEYKTQMRHQLQQQEQQAESLAKELKRRNDEVFRDEKLRQQIRQNSLEIRELEEKLKLGYLNKVRAAQIAEKLANKSDSQKADDMLVQEMRDNLKRAEEEDQMKEEQRVLEKRRYQEQLDQQMEEQKEKKRLMYEEFLKEKLMIDEIVRKIHEEDQKERECELEKKRVTQAYIEEYLQSREAWKAEEKQKMEEENQRIMEFSRLVDDRENRFLQEKAERDAVQARIYQALSEKITEREQSEKELERIRLELHFEEQEEKTRQNEKAALEKKLRQRLELQKMNEEQLSMKALKKMTEDEEERMFHDEMMAKFAEDDRLEQMNAQKRRMKIQEHKRAIERLIAEKREKIAREKEEDEMEQKMLQEMENERQKIIEEERQKLLQEHASKLLGYLPKGVIKGPKDLENLGAYFQEAYSKRSEDPLEES</sequence>
<keyword evidence="6" id="KW-0282">Flagellum</keyword>
<evidence type="ECO:0000256" key="5">
    <source>
        <dbReference type="ARBA" id="ARBA00022490"/>
    </source>
</evidence>
<keyword evidence="17" id="KW-1185">Reference proteome</keyword>
<keyword evidence="5" id="KW-0963">Cytoplasm</keyword>
<keyword evidence="9" id="KW-0206">Cytoskeleton</keyword>
<comment type="function">
    <text evidence="13">Microtubule inner protein (MIP) part of the dynein-decorated doublet microtubules (DMTs) in cilia axoneme, which is required for motile cilia beating. May play a role in the control of meiotic division and germ cell differentiation through regulation of pairing and recombination during meiosis. Required for sperm flagella assembly. May play a role in the assembly and function of the outer dynein arm-docking complex (ODA-DC). ODA-DC mediates outer dynein arms (ODA) binding onto the axonemal doublet microtubules.</text>
</comment>
<reference evidence="16" key="1">
    <citation type="submission" date="2023-08" db="EMBL/GenBank/DDBJ databases">
        <authorList>
            <person name="Alioto T."/>
            <person name="Alioto T."/>
            <person name="Gomez Garrido J."/>
        </authorList>
    </citation>
    <scope>NUCLEOTIDE SEQUENCE</scope>
</reference>
<evidence type="ECO:0000313" key="17">
    <source>
        <dbReference type="Proteomes" id="UP001162480"/>
    </source>
</evidence>
<dbReference type="GO" id="GO:0031514">
    <property type="term" value="C:motile cilium"/>
    <property type="evidence" value="ECO:0007669"/>
    <property type="project" value="TreeGrafter"/>
</dbReference>
<dbReference type="GO" id="GO:0005634">
    <property type="term" value="C:nucleus"/>
    <property type="evidence" value="ECO:0007669"/>
    <property type="project" value="UniProtKB-SubCell"/>
</dbReference>